<dbReference type="GO" id="GO:0006508">
    <property type="term" value="P:proteolysis"/>
    <property type="evidence" value="ECO:0007669"/>
    <property type="project" value="UniProtKB-KW"/>
</dbReference>
<dbReference type="GO" id="GO:0004190">
    <property type="term" value="F:aspartic-type endopeptidase activity"/>
    <property type="evidence" value="ECO:0007669"/>
    <property type="project" value="UniProtKB-KW"/>
</dbReference>
<dbReference type="PROSITE" id="PS51767">
    <property type="entry name" value="PEPTIDASE_A1"/>
    <property type="match status" value="1"/>
</dbReference>
<dbReference type="CDD" id="cd05471">
    <property type="entry name" value="pepsin_like"/>
    <property type="match status" value="1"/>
</dbReference>
<reference evidence="8" key="3">
    <citation type="submission" date="2010-09" db="EMBL/GenBank/DDBJ databases">
        <title>Annotation of Gaeumannomyces graminis var. tritici R3-111a-1.</title>
        <authorList>
            <consortium name="The Broad Institute Genome Sequencing Platform"/>
            <person name="Ma L.-J."/>
            <person name="Dead R."/>
            <person name="Young S.K."/>
            <person name="Zeng Q."/>
            <person name="Gargeya S."/>
            <person name="Fitzgerald M."/>
            <person name="Haas B."/>
            <person name="Abouelleil A."/>
            <person name="Alvarado L."/>
            <person name="Arachchi H.M."/>
            <person name="Berlin A."/>
            <person name="Brown A."/>
            <person name="Chapman S.B."/>
            <person name="Chen Z."/>
            <person name="Dunbar C."/>
            <person name="Freedman E."/>
            <person name="Gearin G."/>
            <person name="Gellesch M."/>
            <person name="Goldberg J."/>
            <person name="Griggs A."/>
            <person name="Gujja S."/>
            <person name="Heiman D."/>
            <person name="Howarth C."/>
            <person name="Larson L."/>
            <person name="Lui A."/>
            <person name="MacDonald P.J.P."/>
            <person name="Mehta T."/>
            <person name="Montmayeur A."/>
            <person name="Murphy C."/>
            <person name="Neiman D."/>
            <person name="Pearson M."/>
            <person name="Priest M."/>
            <person name="Roberts A."/>
            <person name="Saif S."/>
            <person name="Shea T."/>
            <person name="Shenoy N."/>
            <person name="Sisk P."/>
            <person name="Stolte C."/>
            <person name="Sykes S."/>
            <person name="Yandava C."/>
            <person name="Wortman J."/>
            <person name="Nusbaum C."/>
            <person name="Birren B."/>
        </authorList>
    </citation>
    <scope>NUCLEOTIDE SEQUENCE</scope>
    <source>
        <strain evidence="8">R3-111a-1</strain>
    </source>
</reference>
<evidence type="ECO:0000256" key="4">
    <source>
        <dbReference type="ARBA" id="ARBA00022750"/>
    </source>
</evidence>
<dbReference type="InterPro" id="IPR034164">
    <property type="entry name" value="Pepsin-like_dom"/>
</dbReference>
<dbReference type="GeneID" id="20347731"/>
<dbReference type="SUPFAM" id="SSF50630">
    <property type="entry name" value="Acid proteases"/>
    <property type="match status" value="1"/>
</dbReference>
<accession>J3P176</accession>
<dbReference type="VEuPathDB" id="FungiDB:GGTG_07273"/>
<dbReference type="GO" id="GO:0031505">
    <property type="term" value="P:fungal-type cell wall organization"/>
    <property type="evidence" value="ECO:0007669"/>
    <property type="project" value="TreeGrafter"/>
</dbReference>
<comment type="similarity">
    <text evidence="1">Belongs to the peptidase A1 family.</text>
</comment>
<reference evidence="8" key="2">
    <citation type="submission" date="2010-07" db="EMBL/GenBank/DDBJ databases">
        <authorList>
            <consortium name="The Broad Institute Genome Sequencing Platform"/>
            <consortium name="Broad Institute Genome Sequencing Center for Infectious Disease"/>
            <person name="Ma L.-J."/>
            <person name="Dead R."/>
            <person name="Young S."/>
            <person name="Zeng Q."/>
            <person name="Koehrsen M."/>
            <person name="Alvarado L."/>
            <person name="Berlin A."/>
            <person name="Chapman S.B."/>
            <person name="Chen Z."/>
            <person name="Freedman E."/>
            <person name="Gellesch M."/>
            <person name="Goldberg J."/>
            <person name="Griggs A."/>
            <person name="Gujja S."/>
            <person name="Heilman E.R."/>
            <person name="Heiman D."/>
            <person name="Hepburn T."/>
            <person name="Howarth C."/>
            <person name="Jen D."/>
            <person name="Larson L."/>
            <person name="Mehta T."/>
            <person name="Neiman D."/>
            <person name="Pearson M."/>
            <person name="Roberts A."/>
            <person name="Saif S."/>
            <person name="Shea T."/>
            <person name="Shenoy N."/>
            <person name="Sisk P."/>
            <person name="Stolte C."/>
            <person name="Sykes S."/>
            <person name="Walk T."/>
            <person name="White J."/>
            <person name="Yandava C."/>
            <person name="Haas B."/>
            <person name="Nusbaum C."/>
            <person name="Birren B."/>
        </authorList>
    </citation>
    <scope>NUCLEOTIDE SEQUENCE</scope>
    <source>
        <strain evidence="8">R3-111a-1</strain>
    </source>
</reference>
<dbReference type="OrthoDB" id="771136at2759"/>
<dbReference type="InterPro" id="IPR033121">
    <property type="entry name" value="PEPTIDASE_A1"/>
</dbReference>
<name>J3P176_GAET3</name>
<organism evidence="8">
    <name type="scientific">Gaeumannomyces tritici (strain R3-111a-1)</name>
    <name type="common">Wheat and barley take-all root rot fungus</name>
    <name type="synonym">Gaeumannomyces graminis var. tritici</name>
    <dbReference type="NCBI Taxonomy" id="644352"/>
    <lineage>
        <taxon>Eukaryota</taxon>
        <taxon>Fungi</taxon>
        <taxon>Dikarya</taxon>
        <taxon>Ascomycota</taxon>
        <taxon>Pezizomycotina</taxon>
        <taxon>Sordariomycetes</taxon>
        <taxon>Sordariomycetidae</taxon>
        <taxon>Magnaporthales</taxon>
        <taxon>Magnaporthaceae</taxon>
        <taxon>Gaeumannomyces</taxon>
    </lineage>
</organism>
<keyword evidence="6" id="KW-0865">Zymogen</keyword>
<keyword evidence="10" id="KW-1185">Reference proteome</keyword>
<reference evidence="9" key="5">
    <citation type="submission" date="2018-04" db="UniProtKB">
        <authorList>
            <consortium name="EnsemblFungi"/>
        </authorList>
    </citation>
    <scope>IDENTIFICATION</scope>
    <source>
        <strain evidence="9">R3-111a-1</strain>
    </source>
</reference>
<reference evidence="10" key="1">
    <citation type="submission" date="2010-07" db="EMBL/GenBank/DDBJ databases">
        <title>The genome sequence of Gaeumannomyces graminis var. tritici strain R3-111a-1.</title>
        <authorList>
            <consortium name="The Broad Institute Genome Sequencing Platform"/>
            <person name="Ma L.-J."/>
            <person name="Dead R."/>
            <person name="Young S."/>
            <person name="Zeng Q."/>
            <person name="Koehrsen M."/>
            <person name="Alvarado L."/>
            <person name="Berlin A."/>
            <person name="Chapman S.B."/>
            <person name="Chen Z."/>
            <person name="Freedman E."/>
            <person name="Gellesch M."/>
            <person name="Goldberg J."/>
            <person name="Griggs A."/>
            <person name="Gujja S."/>
            <person name="Heilman E.R."/>
            <person name="Heiman D."/>
            <person name="Hepburn T."/>
            <person name="Howarth C."/>
            <person name="Jen D."/>
            <person name="Larson L."/>
            <person name="Mehta T."/>
            <person name="Neiman D."/>
            <person name="Pearson M."/>
            <person name="Roberts A."/>
            <person name="Saif S."/>
            <person name="Shea T."/>
            <person name="Shenoy N."/>
            <person name="Sisk P."/>
            <person name="Stolte C."/>
            <person name="Sykes S."/>
            <person name="Walk T."/>
            <person name="White J."/>
            <person name="Yandava C."/>
            <person name="Haas B."/>
            <person name="Nusbaum C."/>
            <person name="Birren B."/>
        </authorList>
    </citation>
    <scope>NUCLEOTIDE SEQUENCE [LARGE SCALE GENOMIC DNA]</scope>
    <source>
        <strain evidence="10">R3-111a-1</strain>
    </source>
</reference>
<proteinExistence type="inferred from homology"/>
<evidence type="ECO:0000256" key="5">
    <source>
        <dbReference type="ARBA" id="ARBA00022801"/>
    </source>
</evidence>
<keyword evidence="2" id="KW-0645">Protease</keyword>
<evidence type="ECO:0000256" key="6">
    <source>
        <dbReference type="ARBA" id="ARBA00023145"/>
    </source>
</evidence>
<dbReference type="GO" id="GO:0009277">
    <property type="term" value="C:fungal-type cell wall"/>
    <property type="evidence" value="ECO:0007669"/>
    <property type="project" value="TreeGrafter"/>
</dbReference>
<dbReference type="InterPro" id="IPR021109">
    <property type="entry name" value="Peptidase_aspartic_dom_sf"/>
</dbReference>
<evidence type="ECO:0000256" key="1">
    <source>
        <dbReference type="ARBA" id="ARBA00007447"/>
    </source>
</evidence>
<dbReference type="Proteomes" id="UP000006039">
    <property type="component" value="Unassembled WGS sequence"/>
</dbReference>
<keyword evidence="4" id="KW-0064">Aspartyl protease</keyword>
<keyword evidence="3" id="KW-0732">Signal</keyword>
<dbReference type="eggNOG" id="ENOG502SM62">
    <property type="taxonomic scope" value="Eukaryota"/>
</dbReference>
<evidence type="ECO:0000313" key="9">
    <source>
        <dbReference type="EnsemblFungi" id="EJT77361"/>
    </source>
</evidence>
<evidence type="ECO:0000259" key="7">
    <source>
        <dbReference type="PROSITE" id="PS51767"/>
    </source>
</evidence>
<evidence type="ECO:0000256" key="2">
    <source>
        <dbReference type="ARBA" id="ARBA00022670"/>
    </source>
</evidence>
<gene>
    <name evidence="9" type="primary">20347731</name>
    <name evidence="8" type="ORF">GGTG_07273</name>
</gene>
<evidence type="ECO:0000256" key="3">
    <source>
        <dbReference type="ARBA" id="ARBA00022729"/>
    </source>
</evidence>
<dbReference type="PRINTS" id="PR00792">
    <property type="entry name" value="PEPSIN"/>
</dbReference>
<dbReference type="STRING" id="644352.J3P176"/>
<keyword evidence="5" id="KW-0378">Hydrolase</keyword>
<dbReference type="AlphaFoldDB" id="J3P176"/>
<dbReference type="Gene3D" id="2.40.70.10">
    <property type="entry name" value="Acid Proteases"/>
    <property type="match status" value="2"/>
</dbReference>
<dbReference type="Pfam" id="PF00026">
    <property type="entry name" value="Asp"/>
    <property type="match status" value="1"/>
</dbReference>
<dbReference type="HOGENOM" id="CLU_636268_0_0_1"/>
<dbReference type="RefSeq" id="XP_009223361.1">
    <property type="nucleotide sequence ID" value="XM_009225097.1"/>
</dbReference>
<protein>
    <recommendedName>
        <fullName evidence="7">Peptidase A1 domain-containing protein</fullName>
    </recommendedName>
</protein>
<dbReference type="EnsemblFungi" id="EJT77361">
    <property type="protein sequence ID" value="EJT77361"/>
    <property type="gene ID" value="GGTG_07273"/>
</dbReference>
<dbReference type="GO" id="GO:0005576">
    <property type="term" value="C:extracellular region"/>
    <property type="evidence" value="ECO:0007669"/>
    <property type="project" value="TreeGrafter"/>
</dbReference>
<dbReference type="EMBL" id="GL385397">
    <property type="protein sequence ID" value="EJT77361.1"/>
    <property type="molecule type" value="Genomic_DNA"/>
</dbReference>
<dbReference type="PANTHER" id="PTHR47965:SF12">
    <property type="entry name" value="ASPARTIC PROTEINASE 3-RELATED"/>
    <property type="match status" value="1"/>
</dbReference>
<feature type="domain" description="Peptidase A1" evidence="7">
    <location>
        <begin position="66"/>
        <end position="430"/>
    </location>
</feature>
<evidence type="ECO:0000313" key="8">
    <source>
        <dbReference type="EMBL" id="EJT77361.1"/>
    </source>
</evidence>
<evidence type="ECO:0000313" key="10">
    <source>
        <dbReference type="Proteomes" id="UP000006039"/>
    </source>
</evidence>
<dbReference type="InterPro" id="IPR001461">
    <property type="entry name" value="Aspartic_peptidase_A1"/>
</dbReference>
<sequence length="451" mass="46942">MEQDRCSCSSPQPSTAKMSARSLLLASAASLIATAAARPGQAVSARQATGASIPTVHIPLGFNFKVTTTLSLPWDNRSIELVFDTGSENFWVFGPNSTTNWGCTGLLCPGPCNASVTNFYDWPNSPTAAKPPQPFNSFYAYGAYTKFVTGDMAINDTFTFTSPGGGGGSSSTVPNVRVAVENYMSQRRGVGQGGCATGAGSYDLGILGASPFYRKSDWNTTGPHVRQELLGRGAIGAPVQSIWFDEPPARWDGTFTGSAVFGGIDRSKFSGPLVKVPVLENDGLGASVGYFVAQPNVSVGGVTLPRGKLVTGVCHLDTGTTADDLPVVHDDFARALNLTRNEFGNTVWPGDCDTIPLDKTFELTFPAAPGQAHDSVTISVPLRHYARPGADRTPGLCTLWIDTGGCMLSAPFAAASYFAADDAAGEVALAQGGVSKAGSGPDASAMALTIA</sequence>
<dbReference type="PANTHER" id="PTHR47965">
    <property type="entry name" value="ASPARTYL PROTEASE-RELATED"/>
    <property type="match status" value="1"/>
</dbReference>
<reference evidence="9" key="4">
    <citation type="journal article" date="2015" name="G3 (Bethesda)">
        <title>Genome sequences of three phytopathogenic species of the Magnaporthaceae family of fungi.</title>
        <authorList>
            <person name="Okagaki L.H."/>
            <person name="Nunes C.C."/>
            <person name="Sailsbery J."/>
            <person name="Clay B."/>
            <person name="Brown D."/>
            <person name="John T."/>
            <person name="Oh Y."/>
            <person name="Young N."/>
            <person name="Fitzgerald M."/>
            <person name="Haas B.J."/>
            <person name="Zeng Q."/>
            <person name="Young S."/>
            <person name="Adiconis X."/>
            <person name="Fan L."/>
            <person name="Levin J.Z."/>
            <person name="Mitchell T.K."/>
            <person name="Okubara P.A."/>
            <person name="Farman M.L."/>
            <person name="Kohn L.M."/>
            <person name="Birren B."/>
            <person name="Ma L.-J."/>
            <person name="Dean R.A."/>
        </authorList>
    </citation>
    <scope>NUCLEOTIDE SEQUENCE</scope>
    <source>
        <strain evidence="9">R3-111a-1</strain>
    </source>
</reference>